<feature type="signal peptide" evidence="3">
    <location>
        <begin position="1"/>
        <end position="21"/>
    </location>
</feature>
<proteinExistence type="inferred from homology"/>
<sequence>MDKISSYVLYLALISLPVIHGLPSSSAQTLAAPTAETRNGTYEGVRLEPLGLDLFLGMQYALPATGSLRYRPPHYVNATWNGTKPATTMPYACPQSPWQYADLGVEMNEDCLGLNIWRPAGCDENCTLPVLVWIHGGGLQTGYSLQTEYNMSHLVHESIEMGTPIVGVSLNYRLGYWGFLASTDLLNSQNVNLGFKDQRLALLWIQENIHAFGGDAQKVTIFGQSSGGMSVGDHLLAYGGKDEHLFRAAILQSGSAEGDAYNGTDFYEPIYNTILGGVNCSQADDSVECLRQADYETLLNVTGDAVDQFYRLDWMPIVDGDYLQEWPSSALTKNKTVKVPIIIGHTTDEATVWATEGLQNETAIHDWLLYHGGYRFSEATVEGLLSAYPQNVSNGVLSNVSDIPTTYGAEWRRIVSIMTDFWATAPKRRMSQVWAGQDVPVWTYRFNIVPPGTPDYLGVYHTAEFRWVFNTPTDTFSSVQNATQKFMSRAWISFANTLDPNNHGVSGVPSWPGFGNSDQNMVFDLQSHLEKDDFRLAGTDFIQAHSLQFPW</sequence>
<gene>
    <name evidence="5" type="ORF">PV11_08390</name>
</gene>
<dbReference type="PANTHER" id="PTHR43918:SF4">
    <property type="entry name" value="CARBOXYLIC ESTER HYDROLASE"/>
    <property type="match status" value="1"/>
</dbReference>
<dbReference type="Gene3D" id="3.40.50.1820">
    <property type="entry name" value="alpha/beta hydrolase"/>
    <property type="match status" value="1"/>
</dbReference>
<dbReference type="OrthoDB" id="408631at2759"/>
<dbReference type="GO" id="GO:0052689">
    <property type="term" value="F:carboxylic ester hydrolase activity"/>
    <property type="evidence" value="ECO:0007669"/>
    <property type="project" value="TreeGrafter"/>
</dbReference>
<dbReference type="EMBL" id="KN846953">
    <property type="protein sequence ID" value="KIV80926.1"/>
    <property type="molecule type" value="Genomic_DNA"/>
</dbReference>
<dbReference type="InterPro" id="IPR050654">
    <property type="entry name" value="AChE-related_enzymes"/>
</dbReference>
<dbReference type="HOGENOM" id="CLU_006586_10_6_1"/>
<dbReference type="ESTHER" id="9euro-a0a0d1x0e1">
    <property type="family name" value="Fungal_carboxylesterase_lipase"/>
</dbReference>
<dbReference type="InterPro" id="IPR029058">
    <property type="entry name" value="AB_hydrolase_fold"/>
</dbReference>
<dbReference type="STRING" id="1016849.A0A0D1X0E1"/>
<dbReference type="SUPFAM" id="SSF53474">
    <property type="entry name" value="alpha/beta-Hydrolases"/>
    <property type="match status" value="1"/>
</dbReference>
<evidence type="ECO:0000259" key="4">
    <source>
        <dbReference type="Pfam" id="PF00135"/>
    </source>
</evidence>
<evidence type="ECO:0000313" key="6">
    <source>
        <dbReference type="Proteomes" id="UP000053599"/>
    </source>
</evidence>
<comment type="similarity">
    <text evidence="1 3">Belongs to the type-B carboxylesterase/lipase family.</text>
</comment>
<feature type="chain" id="PRO_5005112301" description="Carboxylic ester hydrolase" evidence="3">
    <location>
        <begin position="22"/>
        <end position="551"/>
    </location>
</feature>
<keyword evidence="3" id="KW-0732">Signal</keyword>
<evidence type="ECO:0000256" key="1">
    <source>
        <dbReference type="ARBA" id="ARBA00005964"/>
    </source>
</evidence>
<keyword evidence="2 3" id="KW-0378">Hydrolase</keyword>
<protein>
    <recommendedName>
        <fullName evidence="3">Carboxylic ester hydrolase</fullName>
        <ecNumber evidence="3">3.1.1.-</ecNumber>
    </recommendedName>
</protein>
<name>A0A0D1X0E1_9EURO</name>
<dbReference type="InterPro" id="IPR019826">
    <property type="entry name" value="Carboxylesterase_B_AS"/>
</dbReference>
<organism evidence="5 6">
    <name type="scientific">Exophiala sideris</name>
    <dbReference type="NCBI Taxonomy" id="1016849"/>
    <lineage>
        <taxon>Eukaryota</taxon>
        <taxon>Fungi</taxon>
        <taxon>Dikarya</taxon>
        <taxon>Ascomycota</taxon>
        <taxon>Pezizomycotina</taxon>
        <taxon>Eurotiomycetes</taxon>
        <taxon>Chaetothyriomycetidae</taxon>
        <taxon>Chaetothyriales</taxon>
        <taxon>Herpotrichiellaceae</taxon>
        <taxon>Exophiala</taxon>
    </lineage>
</organism>
<evidence type="ECO:0000313" key="5">
    <source>
        <dbReference type="EMBL" id="KIV80926.1"/>
    </source>
</evidence>
<evidence type="ECO:0000256" key="3">
    <source>
        <dbReference type="RuleBase" id="RU361235"/>
    </source>
</evidence>
<reference evidence="5 6" key="1">
    <citation type="submission" date="2015-01" db="EMBL/GenBank/DDBJ databases">
        <title>The Genome Sequence of Exophiala sideris CBS121828.</title>
        <authorList>
            <consortium name="The Broad Institute Genomics Platform"/>
            <person name="Cuomo C."/>
            <person name="de Hoog S."/>
            <person name="Gorbushina A."/>
            <person name="Stielow B."/>
            <person name="Teixiera M."/>
            <person name="Abouelleil A."/>
            <person name="Chapman S.B."/>
            <person name="Priest M."/>
            <person name="Young S.K."/>
            <person name="Wortman J."/>
            <person name="Nusbaum C."/>
            <person name="Birren B."/>
        </authorList>
    </citation>
    <scope>NUCLEOTIDE SEQUENCE [LARGE SCALE GENOMIC DNA]</scope>
    <source>
        <strain evidence="5 6">CBS 121828</strain>
    </source>
</reference>
<dbReference type="Proteomes" id="UP000053599">
    <property type="component" value="Unassembled WGS sequence"/>
</dbReference>
<accession>A0A0D1X0E1</accession>
<dbReference type="AlphaFoldDB" id="A0A0D1X0E1"/>
<dbReference type="InterPro" id="IPR002018">
    <property type="entry name" value="CarbesteraseB"/>
</dbReference>
<feature type="domain" description="Carboxylesterase type B" evidence="4">
    <location>
        <begin position="33"/>
        <end position="530"/>
    </location>
</feature>
<dbReference type="PROSITE" id="PS00122">
    <property type="entry name" value="CARBOXYLESTERASE_B_1"/>
    <property type="match status" value="1"/>
</dbReference>
<dbReference type="EC" id="3.1.1.-" evidence="3"/>
<dbReference type="Pfam" id="PF00135">
    <property type="entry name" value="COesterase"/>
    <property type="match status" value="1"/>
</dbReference>
<dbReference type="PANTHER" id="PTHR43918">
    <property type="entry name" value="ACETYLCHOLINESTERASE"/>
    <property type="match status" value="1"/>
</dbReference>
<evidence type="ECO:0000256" key="2">
    <source>
        <dbReference type="ARBA" id="ARBA00022801"/>
    </source>
</evidence>